<proteinExistence type="predicted"/>
<reference evidence="2" key="2">
    <citation type="journal article" date="2015" name="Fish Shellfish Immunol.">
        <title>Early steps in the European eel (Anguilla anguilla)-Vibrio vulnificus interaction in the gills: Role of the RtxA13 toxin.</title>
        <authorList>
            <person name="Callol A."/>
            <person name="Pajuelo D."/>
            <person name="Ebbesson L."/>
            <person name="Teles M."/>
            <person name="MacKenzie S."/>
            <person name="Amaro C."/>
        </authorList>
    </citation>
    <scope>NUCLEOTIDE SEQUENCE</scope>
</reference>
<evidence type="ECO:0000256" key="1">
    <source>
        <dbReference type="SAM" id="SignalP"/>
    </source>
</evidence>
<accession>A0A0E9PUQ4</accession>
<feature type="signal peptide" evidence="1">
    <location>
        <begin position="1"/>
        <end position="17"/>
    </location>
</feature>
<evidence type="ECO:0008006" key="3">
    <source>
        <dbReference type="Google" id="ProtNLM"/>
    </source>
</evidence>
<protein>
    <recommendedName>
        <fullName evidence="3">Secreted protein</fullName>
    </recommendedName>
</protein>
<dbReference type="EMBL" id="GBXM01100231">
    <property type="protein sequence ID" value="JAH08346.1"/>
    <property type="molecule type" value="Transcribed_RNA"/>
</dbReference>
<organism evidence="2">
    <name type="scientific">Anguilla anguilla</name>
    <name type="common">European freshwater eel</name>
    <name type="synonym">Muraena anguilla</name>
    <dbReference type="NCBI Taxonomy" id="7936"/>
    <lineage>
        <taxon>Eukaryota</taxon>
        <taxon>Metazoa</taxon>
        <taxon>Chordata</taxon>
        <taxon>Craniata</taxon>
        <taxon>Vertebrata</taxon>
        <taxon>Euteleostomi</taxon>
        <taxon>Actinopterygii</taxon>
        <taxon>Neopterygii</taxon>
        <taxon>Teleostei</taxon>
        <taxon>Anguilliformes</taxon>
        <taxon>Anguillidae</taxon>
        <taxon>Anguilla</taxon>
    </lineage>
</organism>
<reference evidence="2" key="1">
    <citation type="submission" date="2014-11" db="EMBL/GenBank/DDBJ databases">
        <authorList>
            <person name="Amaro Gonzalez C."/>
        </authorList>
    </citation>
    <scope>NUCLEOTIDE SEQUENCE</scope>
</reference>
<dbReference type="AlphaFoldDB" id="A0A0E9PUQ4"/>
<feature type="chain" id="PRO_5002431084" description="Secreted protein" evidence="1">
    <location>
        <begin position="18"/>
        <end position="61"/>
    </location>
</feature>
<keyword evidence="1" id="KW-0732">Signal</keyword>
<name>A0A0E9PUQ4_ANGAN</name>
<sequence>MAAAIFVFIWRLMGNFSVDHEGTGPTIPPWQKPVVPTSHYCTQQNKLRFRPAHQRHEPKHH</sequence>
<evidence type="ECO:0000313" key="2">
    <source>
        <dbReference type="EMBL" id="JAH08346.1"/>
    </source>
</evidence>